<comment type="pathway">
    <text evidence="1 7">Porphyrin-containing compound metabolism; protoporphyrin-IX biosynthesis; protoporphyrinogen-IX from coproporphyrinogen-III (O2 route): step 1/1.</text>
</comment>
<evidence type="ECO:0000256" key="1">
    <source>
        <dbReference type="ARBA" id="ARBA00005168"/>
    </source>
</evidence>
<keyword evidence="7" id="KW-0350">Heme biosynthesis</keyword>
<evidence type="ECO:0000256" key="4">
    <source>
        <dbReference type="ARBA" id="ARBA00022490"/>
    </source>
</evidence>
<feature type="binding site" evidence="7">
    <location>
        <position position="194"/>
    </location>
    <ligand>
        <name>a divalent metal cation</name>
        <dbReference type="ChEBI" id="CHEBI:60240"/>
    </ligand>
</feature>
<dbReference type="EMBL" id="CZCS02000182">
    <property type="protein sequence ID" value="VXD19047.1"/>
    <property type="molecule type" value="Genomic_DNA"/>
</dbReference>
<dbReference type="Gene3D" id="3.40.1500.10">
    <property type="entry name" value="Coproporphyrinogen III oxidase, aerobic"/>
    <property type="match status" value="1"/>
</dbReference>
<evidence type="ECO:0000256" key="5">
    <source>
        <dbReference type="ARBA" id="ARBA00023002"/>
    </source>
</evidence>
<feature type="binding site" evidence="7">
    <location>
        <position position="150"/>
    </location>
    <ligand>
        <name>a divalent metal cation</name>
        <dbReference type="ChEBI" id="CHEBI:60240"/>
    </ligand>
</feature>
<evidence type="ECO:0000313" key="8">
    <source>
        <dbReference type="EMBL" id="VXD19047.1"/>
    </source>
</evidence>
<dbReference type="GO" id="GO:0015995">
    <property type="term" value="P:chlorophyll biosynthetic process"/>
    <property type="evidence" value="ECO:0007669"/>
    <property type="project" value="UniProtKB-UniRule"/>
</dbReference>
<accession>A0A7Z9BTR8</accession>
<feature type="binding site" evidence="7">
    <location>
        <begin position="162"/>
        <end position="164"/>
    </location>
    <ligand>
        <name>substrate</name>
    </ligand>
</feature>
<keyword evidence="4 7" id="KW-0963">Cytoplasm</keyword>
<dbReference type="SUPFAM" id="SSF102886">
    <property type="entry name" value="Coproporphyrinogen III oxidase"/>
    <property type="match status" value="1"/>
</dbReference>
<evidence type="ECO:0000256" key="2">
    <source>
        <dbReference type="ARBA" id="ARBA00010644"/>
    </source>
</evidence>
<keyword evidence="5 7" id="KW-0560">Oxidoreductase</keyword>
<comment type="function">
    <text evidence="7">Involved in the heme and chlorophyll biosynthesis. Catalyzes the aerobic oxidative decarboxylation of propionate groups of rings A and B of coproporphyrinogen-III to yield the vinyl groups in protoporphyrinogen-IX.</text>
</comment>
<feature type="binding site" evidence="7">
    <location>
        <position position="160"/>
    </location>
    <ligand>
        <name>a divalent metal cation</name>
        <dbReference type="ChEBI" id="CHEBI:60240"/>
    </ligand>
</feature>
<comment type="caution">
    <text evidence="7">Lacks conserved residue(s) required for the propagation of feature annotation.</text>
</comment>
<evidence type="ECO:0000256" key="6">
    <source>
        <dbReference type="ARBA" id="ARBA00023244"/>
    </source>
</evidence>
<evidence type="ECO:0000256" key="7">
    <source>
        <dbReference type="HAMAP-Rule" id="MF_00333"/>
    </source>
</evidence>
<keyword evidence="7" id="KW-0149">Chlorophyll biosynthesis</keyword>
<feature type="binding site" evidence="7">
    <location>
        <position position="224"/>
    </location>
    <ligand>
        <name>a divalent metal cation</name>
        <dbReference type="ChEBI" id="CHEBI:60240"/>
    </ligand>
</feature>
<dbReference type="GO" id="GO:0006782">
    <property type="term" value="P:protoporphyrinogen IX biosynthetic process"/>
    <property type="evidence" value="ECO:0007669"/>
    <property type="project" value="UniProtKB-UniRule"/>
</dbReference>
<dbReference type="GO" id="GO:0042803">
    <property type="term" value="F:protein homodimerization activity"/>
    <property type="evidence" value="ECO:0007669"/>
    <property type="project" value="UniProtKB-UniRule"/>
</dbReference>
<evidence type="ECO:0000256" key="3">
    <source>
        <dbReference type="ARBA" id="ARBA00011738"/>
    </source>
</evidence>
<dbReference type="InterPro" id="IPR036406">
    <property type="entry name" value="Coprogen_oxidase_aer_sf"/>
</dbReference>
<comment type="similarity">
    <text evidence="2 7">Belongs to the aerobic coproporphyrinogen-III oxidase family.</text>
</comment>
<gene>
    <name evidence="7 8" type="primary">hemF</name>
    <name evidence="8" type="ORF">PL9631_420009</name>
</gene>
<dbReference type="UniPathway" id="UPA00251">
    <property type="reaction ID" value="UER00322"/>
</dbReference>
<comment type="catalytic activity">
    <reaction evidence="7">
        <text>coproporphyrinogen III + O2 + 2 H(+) = protoporphyrinogen IX + 2 CO2 + 2 H2O</text>
        <dbReference type="Rhea" id="RHEA:18257"/>
        <dbReference type="ChEBI" id="CHEBI:15377"/>
        <dbReference type="ChEBI" id="CHEBI:15378"/>
        <dbReference type="ChEBI" id="CHEBI:15379"/>
        <dbReference type="ChEBI" id="CHEBI:16526"/>
        <dbReference type="ChEBI" id="CHEBI:57307"/>
        <dbReference type="ChEBI" id="CHEBI:57309"/>
        <dbReference type="EC" id="1.3.3.3"/>
    </reaction>
</comment>
<dbReference type="Proteomes" id="UP000182190">
    <property type="component" value="Unassembled WGS sequence"/>
</dbReference>
<dbReference type="FunFam" id="3.40.1500.10:FF:000007">
    <property type="entry name" value="Oxygen-dependent coproporphyrinogen-III oxidase"/>
    <property type="match status" value="1"/>
</dbReference>
<comment type="caution">
    <text evidence="8">The sequence shown here is derived from an EMBL/GenBank/DDBJ whole genome shotgun (WGS) entry which is preliminary data.</text>
</comment>
<name>A0A7Z9BTR8_9CYAN</name>
<comment type="cofactor">
    <cofactor evidence="7">
        <name>a divalent metal cation</name>
        <dbReference type="ChEBI" id="CHEBI:60240"/>
    </cofactor>
</comment>
<feature type="site" description="Important for dimerization" evidence="7">
    <location>
        <position position="224"/>
    </location>
</feature>
<comment type="subunit">
    <text evidence="3 7">Homodimer.</text>
</comment>
<comment type="subcellular location">
    <subcellularLocation>
        <location evidence="7">Cytoplasm</location>
    </subcellularLocation>
</comment>
<dbReference type="HAMAP" id="MF_00333">
    <property type="entry name" value="Coprogen_oxidas"/>
    <property type="match status" value="1"/>
</dbReference>
<dbReference type="Pfam" id="PF01218">
    <property type="entry name" value="Coprogen_oxidas"/>
    <property type="match status" value="1"/>
</dbReference>
<keyword evidence="7" id="KW-0479">Metal-binding</keyword>
<dbReference type="NCBIfam" id="NF003727">
    <property type="entry name" value="PRK05330.1"/>
    <property type="match status" value="1"/>
</dbReference>
<dbReference type="PIRSF" id="PIRSF000166">
    <property type="entry name" value="Coproporphyri_ox"/>
    <property type="match status" value="1"/>
</dbReference>
<dbReference type="GO" id="GO:0005737">
    <property type="term" value="C:cytoplasm"/>
    <property type="evidence" value="ECO:0007669"/>
    <property type="project" value="UniProtKB-SubCell"/>
</dbReference>
<proteinExistence type="inferred from homology"/>
<feature type="active site" description="Proton donor" evidence="7">
    <location>
        <position position="160"/>
    </location>
</feature>
<sequence>MCPISHLTQGTHYRHDHNALADYNRLCAQQKNRLKKIMTASQVSETTTPHLIPVTDSQTRVSQFMKQLQDEICQGLEQLDGLGKFREDAWERPEGGGGRTRVIREGDVFEQGGVNFSEVWGETLPPSILAQRPEAAGYGFYATGTSMVLHPRNPYIPTVHLNYRYFEAGPVWWFGGGIDLTPYYPFAEDAHHFHQTLKETCDRHDPHYYPVFKSWCDEYFYLKHRQETRGVGGIFFDYQDGQSQLYKGPDPKGAAALYSDKVGTPDPKDWDSLFSFAQDCGGAFLSAYGPIVERRRSHDYGDRERQFQLYRRGRYVEFNLVYDRGTIFGLQTNGRTESILMSLPPLVRWEYGYEPKPGTPEAELYETFLKPQDWANWTDPNSQV</sequence>
<organism evidence="8 9">
    <name type="scientific">Planktothrix paucivesiculata PCC 9631</name>
    <dbReference type="NCBI Taxonomy" id="671071"/>
    <lineage>
        <taxon>Bacteria</taxon>
        <taxon>Bacillati</taxon>
        <taxon>Cyanobacteriota</taxon>
        <taxon>Cyanophyceae</taxon>
        <taxon>Oscillatoriophycideae</taxon>
        <taxon>Oscillatoriales</taxon>
        <taxon>Microcoleaceae</taxon>
        <taxon>Planktothrix</taxon>
    </lineage>
</organism>
<dbReference type="EC" id="1.3.3.3" evidence="7"/>
<dbReference type="PROSITE" id="PS01021">
    <property type="entry name" value="COPROGEN_OXIDASE"/>
    <property type="match status" value="1"/>
</dbReference>
<dbReference type="AlphaFoldDB" id="A0A7Z9BTR8"/>
<dbReference type="InterPro" id="IPR001260">
    <property type="entry name" value="Coprogen_oxidase_aer"/>
</dbReference>
<keyword evidence="9" id="KW-1185">Reference proteome</keyword>
<dbReference type="InterPro" id="IPR018375">
    <property type="entry name" value="Coprogen_oxidase_CS"/>
</dbReference>
<dbReference type="PRINTS" id="PR00073">
    <property type="entry name" value="COPRGNOXDASE"/>
</dbReference>
<keyword evidence="6 7" id="KW-0627">Porphyrin biosynthesis</keyword>
<dbReference type="GO" id="GO:0004109">
    <property type="term" value="F:coproporphyrinogen oxidase activity"/>
    <property type="evidence" value="ECO:0007669"/>
    <property type="project" value="UniProtKB-UniRule"/>
</dbReference>
<feature type="region of interest" description="Important for dimerization" evidence="7">
    <location>
        <begin position="315"/>
        <end position="350"/>
    </location>
</feature>
<reference evidence="8" key="1">
    <citation type="submission" date="2019-10" db="EMBL/GenBank/DDBJ databases">
        <authorList>
            <consortium name="Genoscope - CEA"/>
            <person name="William W."/>
        </authorList>
    </citation>
    <scope>NUCLEOTIDE SEQUENCE [LARGE SCALE GENOMIC DNA]</scope>
    <source>
        <strain evidence="8">BBR_PRJEB10994</strain>
    </source>
</reference>
<protein>
    <recommendedName>
        <fullName evidence="7">Oxygen-dependent coproporphyrinogen-III oxidase</fullName>
        <shortName evidence="7">CPO</shortName>
        <shortName evidence="7">Coprogen oxidase</shortName>
        <shortName evidence="7">Coproporphyrinogenase</shortName>
        <ecNumber evidence="7">1.3.3.3</ecNumber>
    </recommendedName>
</protein>
<evidence type="ECO:0000313" key="9">
    <source>
        <dbReference type="Proteomes" id="UP000182190"/>
    </source>
</evidence>
<dbReference type="PANTHER" id="PTHR10755">
    <property type="entry name" value="COPROPORPHYRINOGEN III OXIDASE, MITOCHONDRIAL"/>
    <property type="match status" value="1"/>
</dbReference>
<dbReference type="PANTHER" id="PTHR10755:SF0">
    <property type="entry name" value="OXYGEN-DEPENDENT COPROPORPHYRINOGEN-III OXIDASE, MITOCHONDRIAL"/>
    <property type="match status" value="1"/>
</dbReference>
<dbReference type="GO" id="GO:0046872">
    <property type="term" value="F:metal ion binding"/>
    <property type="evidence" value="ECO:0007669"/>
    <property type="project" value="UniProtKB-KW"/>
</dbReference>
<feature type="binding site" evidence="7">
    <location>
        <position position="146"/>
    </location>
    <ligand>
        <name>substrate</name>
    </ligand>
</feature>